<organism evidence="4 5">
    <name type="scientific">Wolfiporia cocos (strain MD-104)</name>
    <name type="common">Brown rot fungus</name>
    <dbReference type="NCBI Taxonomy" id="742152"/>
    <lineage>
        <taxon>Eukaryota</taxon>
        <taxon>Fungi</taxon>
        <taxon>Dikarya</taxon>
        <taxon>Basidiomycota</taxon>
        <taxon>Agaricomycotina</taxon>
        <taxon>Agaricomycetes</taxon>
        <taxon>Polyporales</taxon>
        <taxon>Phaeolaceae</taxon>
        <taxon>Wolfiporia</taxon>
    </lineage>
</organism>
<dbReference type="GO" id="GO:0005768">
    <property type="term" value="C:endosome"/>
    <property type="evidence" value="ECO:0007669"/>
    <property type="project" value="TreeGrafter"/>
</dbReference>
<dbReference type="InterPro" id="IPR038499">
    <property type="entry name" value="BRO1_sf"/>
</dbReference>
<name>A0A2H3JQI4_WOLCO</name>
<proteinExistence type="inferred from homology"/>
<dbReference type="AlphaFoldDB" id="A0A2H3JQI4"/>
<evidence type="ECO:0000313" key="5">
    <source>
        <dbReference type="Proteomes" id="UP000218811"/>
    </source>
</evidence>
<evidence type="ECO:0000256" key="2">
    <source>
        <dbReference type="SAM" id="MobiDB-lite"/>
    </source>
</evidence>
<protein>
    <submittedName>
        <fullName evidence="4">BRO1-domain-containing protein</fullName>
    </submittedName>
</protein>
<gene>
    <name evidence="4" type="ORF">WOLCODRAFT_152200</name>
</gene>
<evidence type="ECO:0000259" key="3">
    <source>
        <dbReference type="PROSITE" id="PS51180"/>
    </source>
</evidence>
<feature type="domain" description="BRO1" evidence="3">
    <location>
        <begin position="3"/>
        <end position="403"/>
    </location>
</feature>
<dbReference type="Gene3D" id="1.20.140.50">
    <property type="entry name" value="alix/aip1 like domains"/>
    <property type="match status" value="1"/>
</dbReference>
<dbReference type="PANTHER" id="PTHR23030">
    <property type="entry name" value="PCD6 INTERACTING PROTEIN-RELATED"/>
    <property type="match status" value="1"/>
</dbReference>
<dbReference type="Pfam" id="PF13949">
    <property type="entry name" value="ALIX_LYPXL_bnd"/>
    <property type="match status" value="1"/>
</dbReference>
<dbReference type="PROSITE" id="PS51180">
    <property type="entry name" value="BRO1"/>
    <property type="match status" value="1"/>
</dbReference>
<evidence type="ECO:0000256" key="1">
    <source>
        <dbReference type="ARBA" id="ARBA00038154"/>
    </source>
</evidence>
<sequence length="803" mass="90172">MPNQISVPFKRTYEIELRQAVREYILKKYSDRHPDAFRWDIGRWEALRKDGVGGVVHVDKVKSSLTYHAQLVFILTKLPADIVLEIPYAPAFNPSALPITLPSLLYERGAVLFNLAALYSQLAASEDRSTARGLKQAISYQQNAAGALKYLSSAVTPQLGASVDPDDMPLELTVSFTSSLEYLMLAQAQECVWQRAVMDSYKNGLIAKLASKVASLYATSLSEIKAAIPPIRHVFPSYWMAHLETKQHHFEAAAQYRKSLDDLEANKYGHEVSRLTQAQLLAKRGYDLARRGGVAQAVLEDIKSLLDNVQKSLARAERDNDLIYHQEVPPASALPAIQEVSMVKSIIDPGLADPKTAIGNDAVIFGDLLGWGAKTAIDIYVDRRQNWLKEEVFDWAQQLDTAAQRTLETLNLPAALEALERPIGLPPSLLKKAEEVRLDSGPDRIETSISNVQKLAQYNVEILNEALDILDQEAEEDETFRNTGRLPSHEANVELTGKAERYRRILEQASQSDEHVRQKWDEWEANITELTWDATQLEASVPSSAVSFAGGAPRAGVSPTQMHARALRVLLESLDDAGRARAELVRRAARLAESENIAPRISKAAAAIERWVEVQPSMFEDVLEGELAKYHKFRGEIEEDERRQQTLLDTIKERNKLFLQSRRDDLTVKEREHALQSLDLAYHKYKEIIRNLDEGLKFYNDFSALLSQFRDACKDWANMRRQEAQALTRSMESLSLQARSASPSPQHSPVHQAGDVKFSEPPRSSRPIVDLPPPDSDEWETMELPPAPSPVKGSLSRPSKRMR</sequence>
<dbReference type="InterPro" id="IPR025304">
    <property type="entry name" value="ALIX_V_dom"/>
</dbReference>
<keyword evidence="5" id="KW-1185">Reference proteome</keyword>
<reference evidence="4 5" key="1">
    <citation type="journal article" date="2012" name="Science">
        <title>The Paleozoic origin of enzymatic lignin decomposition reconstructed from 31 fungal genomes.</title>
        <authorList>
            <person name="Floudas D."/>
            <person name="Binder M."/>
            <person name="Riley R."/>
            <person name="Barry K."/>
            <person name="Blanchette R.A."/>
            <person name="Henrissat B."/>
            <person name="Martinez A.T."/>
            <person name="Otillar R."/>
            <person name="Spatafora J.W."/>
            <person name="Yadav J.S."/>
            <person name="Aerts A."/>
            <person name="Benoit I."/>
            <person name="Boyd A."/>
            <person name="Carlson A."/>
            <person name="Copeland A."/>
            <person name="Coutinho P.M."/>
            <person name="de Vries R.P."/>
            <person name="Ferreira P."/>
            <person name="Findley K."/>
            <person name="Foster B."/>
            <person name="Gaskell J."/>
            <person name="Glotzer D."/>
            <person name="Gorecki P."/>
            <person name="Heitman J."/>
            <person name="Hesse C."/>
            <person name="Hori C."/>
            <person name="Igarashi K."/>
            <person name="Jurgens J.A."/>
            <person name="Kallen N."/>
            <person name="Kersten P."/>
            <person name="Kohler A."/>
            <person name="Kuees U."/>
            <person name="Kumar T.K.A."/>
            <person name="Kuo A."/>
            <person name="LaButti K."/>
            <person name="Larrondo L.F."/>
            <person name="Lindquist E."/>
            <person name="Ling A."/>
            <person name="Lombard V."/>
            <person name="Lucas S."/>
            <person name="Lundell T."/>
            <person name="Martin R."/>
            <person name="McLaughlin D.J."/>
            <person name="Morgenstern I."/>
            <person name="Morin E."/>
            <person name="Murat C."/>
            <person name="Nagy L.G."/>
            <person name="Nolan M."/>
            <person name="Ohm R.A."/>
            <person name="Patyshakuliyeva A."/>
            <person name="Rokas A."/>
            <person name="Ruiz-Duenas F.J."/>
            <person name="Sabat G."/>
            <person name="Salamov A."/>
            <person name="Samejima M."/>
            <person name="Schmutz J."/>
            <person name="Slot J.C."/>
            <person name="St John F."/>
            <person name="Stenlid J."/>
            <person name="Sun H."/>
            <person name="Sun S."/>
            <person name="Syed K."/>
            <person name="Tsang A."/>
            <person name="Wiebenga A."/>
            <person name="Young D."/>
            <person name="Pisabarro A."/>
            <person name="Eastwood D.C."/>
            <person name="Martin F."/>
            <person name="Cullen D."/>
            <person name="Grigoriev I.V."/>
            <person name="Hibbett D.S."/>
        </authorList>
    </citation>
    <scope>NUCLEOTIDE SEQUENCE [LARGE SCALE GENOMIC DNA]</scope>
    <source>
        <strain evidence="4 5">MD-104</strain>
    </source>
</reference>
<dbReference type="Gene3D" id="1.20.120.560">
    <property type="entry name" value="alix/aip1 in complex with the ypdl late domain"/>
    <property type="match status" value="1"/>
</dbReference>
<feature type="compositionally biased region" description="Polar residues" evidence="2">
    <location>
        <begin position="728"/>
        <end position="749"/>
    </location>
</feature>
<dbReference type="SMART" id="SM01041">
    <property type="entry name" value="BRO1"/>
    <property type="match status" value="1"/>
</dbReference>
<feature type="region of interest" description="Disordered" evidence="2">
    <location>
        <begin position="728"/>
        <end position="803"/>
    </location>
</feature>
<dbReference type="STRING" id="742152.A0A2H3JQI4"/>
<accession>A0A2H3JQI4</accession>
<evidence type="ECO:0000313" key="4">
    <source>
        <dbReference type="EMBL" id="PCH42163.1"/>
    </source>
</evidence>
<dbReference type="Gene3D" id="1.25.40.280">
    <property type="entry name" value="alix/aip1 like domains"/>
    <property type="match status" value="1"/>
</dbReference>
<dbReference type="PANTHER" id="PTHR23030:SF39">
    <property type="entry name" value="PROGRAMMED CELL DEATH 6-INTERACTING PROTEIN"/>
    <property type="match status" value="1"/>
</dbReference>
<dbReference type="InterPro" id="IPR004328">
    <property type="entry name" value="BRO1_dom"/>
</dbReference>
<dbReference type="Pfam" id="PF03097">
    <property type="entry name" value="BRO1"/>
    <property type="match status" value="1"/>
</dbReference>
<comment type="similarity">
    <text evidence="1">Belongs to the palA/RIM20 family.</text>
</comment>
<dbReference type="EMBL" id="KB468124">
    <property type="protein sequence ID" value="PCH42163.1"/>
    <property type="molecule type" value="Genomic_DNA"/>
</dbReference>
<dbReference type="Proteomes" id="UP000218811">
    <property type="component" value="Unassembled WGS sequence"/>
</dbReference>
<dbReference type="OMA" id="VSHAEEM"/>
<dbReference type="OrthoDB" id="64867at2759"/>
<dbReference type="CDD" id="cd09241">
    <property type="entry name" value="BRO1_ScRim20-like"/>
    <property type="match status" value="1"/>
</dbReference>